<proteinExistence type="inferred from homology"/>
<dbReference type="RefSeq" id="XP_034119034.1">
    <property type="nucleotide sequence ID" value="XM_034263143.2"/>
</dbReference>
<evidence type="ECO:0000256" key="2">
    <source>
        <dbReference type="ARBA" id="ARBA00022448"/>
    </source>
</evidence>
<name>A0A6P8Y002_DROAB</name>
<dbReference type="Gene3D" id="1.25.10.10">
    <property type="entry name" value="Leucine-rich Repeat Variant"/>
    <property type="match status" value="1"/>
</dbReference>
<dbReference type="SUPFAM" id="SSF48371">
    <property type="entry name" value="ARM repeat"/>
    <property type="match status" value="1"/>
</dbReference>
<reference evidence="5" key="1">
    <citation type="submission" date="2025-08" db="UniProtKB">
        <authorList>
            <consortium name="RefSeq"/>
        </authorList>
    </citation>
    <scope>IDENTIFICATION</scope>
    <source>
        <strain evidence="5">15112-1751.03</strain>
        <tissue evidence="5">Whole Adult</tissue>
    </source>
</reference>
<dbReference type="PANTHER" id="PTHR23316">
    <property type="entry name" value="IMPORTIN ALPHA"/>
    <property type="match status" value="1"/>
</dbReference>
<evidence type="ECO:0000313" key="4">
    <source>
        <dbReference type="Proteomes" id="UP000515160"/>
    </source>
</evidence>
<evidence type="ECO:0000256" key="3">
    <source>
        <dbReference type="ARBA" id="ARBA00022927"/>
    </source>
</evidence>
<sequence>METQGEENVVRLKDLIDSESMPIQEILSLMDCHQEKDQIKGFIELNSYPKKVIIDLVIGHLIIPRCLQVLRNATKLKLKILAAHTLSTLAAGTQQHVLTLLSYKDVMVELVNMLNSNALRLILKAARMLGNIAKSSAMARHIFFQHSVADVVLRVMSKDPDDVIQIYLSELVLRLVRYSRESIALHQQFNTFLMIIVSMIDSRIGSVIRDACLALDEIIVANADLLDAFIALDGAKRLVRVLSRNRFSLRSTLDIMTVIAKQKAKYANAILDAGAVNWLCYLLRTQLPNEGIKILELLSCLIFTTEKAVRIAMDAGVYHIMPEIIRNVNPIYYASAIDIVATTIFMATKQQILEIADRYEIFKPFMLLLMRISCVKSQTTVITALNHLFDVDASLVSLRPPLLEMYLGKLLELCMAEDDELSARARTAIENYAKYFLPQLKQ</sequence>
<dbReference type="GeneID" id="117578031"/>
<comment type="similarity">
    <text evidence="1">Belongs to the importin alpha family.</text>
</comment>
<evidence type="ECO:0000313" key="5">
    <source>
        <dbReference type="RefSeq" id="XP_034119034.1"/>
    </source>
</evidence>
<dbReference type="InterPro" id="IPR016024">
    <property type="entry name" value="ARM-type_fold"/>
</dbReference>
<evidence type="ECO:0000256" key="1">
    <source>
        <dbReference type="ARBA" id="ARBA00010394"/>
    </source>
</evidence>
<dbReference type="AlphaFoldDB" id="A0A6P8Y002"/>
<keyword evidence="2" id="KW-0813">Transport</keyword>
<keyword evidence="4" id="KW-1185">Reference proteome</keyword>
<gene>
    <name evidence="5" type="primary">LOC117578031</name>
</gene>
<dbReference type="GO" id="GO:0015031">
    <property type="term" value="P:protein transport"/>
    <property type="evidence" value="ECO:0007669"/>
    <property type="project" value="UniProtKB-KW"/>
</dbReference>
<dbReference type="InterPro" id="IPR011989">
    <property type="entry name" value="ARM-like"/>
</dbReference>
<accession>A0A6P8Y002</accession>
<organism evidence="4 5">
    <name type="scientific">Drosophila albomicans</name>
    <name type="common">Fruit fly</name>
    <dbReference type="NCBI Taxonomy" id="7291"/>
    <lineage>
        <taxon>Eukaryota</taxon>
        <taxon>Metazoa</taxon>
        <taxon>Ecdysozoa</taxon>
        <taxon>Arthropoda</taxon>
        <taxon>Hexapoda</taxon>
        <taxon>Insecta</taxon>
        <taxon>Pterygota</taxon>
        <taxon>Neoptera</taxon>
        <taxon>Endopterygota</taxon>
        <taxon>Diptera</taxon>
        <taxon>Brachycera</taxon>
        <taxon>Muscomorpha</taxon>
        <taxon>Ephydroidea</taxon>
        <taxon>Drosophilidae</taxon>
        <taxon>Drosophila</taxon>
    </lineage>
</organism>
<protein>
    <submittedName>
        <fullName evidence="5">Importin subunit alpha-like</fullName>
    </submittedName>
</protein>
<keyword evidence="3" id="KW-0653">Protein transport</keyword>
<dbReference type="Proteomes" id="UP000515160">
    <property type="component" value="Chromosome X"/>
</dbReference>